<gene>
    <name evidence="2" type="ORF">C7M84_001785</name>
</gene>
<evidence type="ECO:0000256" key="1">
    <source>
        <dbReference type="SAM" id="MobiDB-lite"/>
    </source>
</evidence>
<dbReference type="OrthoDB" id="6374199at2759"/>
<name>A0A3R7SX53_PENVA</name>
<evidence type="ECO:0000313" key="3">
    <source>
        <dbReference type="Proteomes" id="UP000283509"/>
    </source>
</evidence>
<comment type="caution">
    <text evidence="2">The sequence shown here is derived from an EMBL/GenBank/DDBJ whole genome shotgun (WGS) entry which is preliminary data.</text>
</comment>
<dbReference type="Proteomes" id="UP000283509">
    <property type="component" value="Unassembled WGS sequence"/>
</dbReference>
<reference evidence="2 3" key="1">
    <citation type="submission" date="2018-04" db="EMBL/GenBank/DDBJ databases">
        <authorList>
            <person name="Zhang X."/>
            <person name="Yuan J."/>
            <person name="Li F."/>
            <person name="Xiang J."/>
        </authorList>
    </citation>
    <scope>NUCLEOTIDE SEQUENCE [LARGE SCALE GENOMIC DNA]</scope>
    <source>
        <tissue evidence="2">Muscle</tissue>
    </source>
</reference>
<proteinExistence type="predicted"/>
<accession>A0A3R7SX53</accession>
<organism evidence="2 3">
    <name type="scientific">Penaeus vannamei</name>
    <name type="common">Whiteleg shrimp</name>
    <name type="synonym">Litopenaeus vannamei</name>
    <dbReference type="NCBI Taxonomy" id="6689"/>
    <lineage>
        <taxon>Eukaryota</taxon>
        <taxon>Metazoa</taxon>
        <taxon>Ecdysozoa</taxon>
        <taxon>Arthropoda</taxon>
        <taxon>Crustacea</taxon>
        <taxon>Multicrustacea</taxon>
        <taxon>Malacostraca</taxon>
        <taxon>Eumalacostraca</taxon>
        <taxon>Eucarida</taxon>
        <taxon>Decapoda</taxon>
        <taxon>Dendrobranchiata</taxon>
        <taxon>Penaeoidea</taxon>
        <taxon>Penaeidae</taxon>
        <taxon>Penaeus</taxon>
    </lineage>
</organism>
<protein>
    <submittedName>
        <fullName evidence="2">Uncharacterized protein</fullName>
    </submittedName>
</protein>
<dbReference type="AlphaFoldDB" id="A0A3R7SX53"/>
<keyword evidence="3" id="KW-1185">Reference proteome</keyword>
<evidence type="ECO:0000313" key="2">
    <source>
        <dbReference type="EMBL" id="ROT79487.1"/>
    </source>
</evidence>
<feature type="region of interest" description="Disordered" evidence="1">
    <location>
        <begin position="238"/>
        <end position="257"/>
    </location>
</feature>
<sequence>MARYFSFISSSLSGDPSLPVSVYFSLSLAFLLLSFLFSPPPLLSVHPSTPSYPSLHPSYPSSTPSYPSLHPLLSIPPPPPIHPPPPLIHPSTSSYPSLHPLLSIPPPPIQETTSRAAGSFWKKCRSIPPSPRSSSELERLEVLLGKLRTLYSWSPLVSSLSVKALGSDETLTAMDTSEQVFALLVRLAQLRQSNTVVGGAALVGGPSEVENGQGDPVVQVKELLEYWLKAIRSDQKNSQAVPVPKTPDTHEGDTEEEEAQTLAALQAQPSRLLSLHLSLSLSVSPYPLLFLFPCYSPSPSVSLSINQYSEQEKLSLEMTRRQRRWCRRDFQTRFGRKACQCLIYSGAYPTSGD</sequence>
<dbReference type="EMBL" id="QCYY01001234">
    <property type="protein sequence ID" value="ROT79487.1"/>
    <property type="molecule type" value="Genomic_DNA"/>
</dbReference>
<reference evidence="2 3" key="2">
    <citation type="submission" date="2019-01" db="EMBL/GenBank/DDBJ databases">
        <title>The decoding of complex shrimp genome reveals the adaptation for benthos swimmer, frequently molting mechanism and breeding impact on genome.</title>
        <authorList>
            <person name="Sun Y."/>
            <person name="Gao Y."/>
            <person name="Yu Y."/>
        </authorList>
    </citation>
    <scope>NUCLEOTIDE SEQUENCE [LARGE SCALE GENOMIC DNA]</scope>
    <source>
        <tissue evidence="2">Muscle</tissue>
    </source>
</reference>